<organism evidence="9 11">
    <name type="scientific">Rufibacter glacialis</name>
    <dbReference type="NCBI Taxonomy" id="1259555"/>
    <lineage>
        <taxon>Bacteria</taxon>
        <taxon>Pseudomonadati</taxon>
        <taxon>Bacteroidota</taxon>
        <taxon>Cytophagia</taxon>
        <taxon>Cytophagales</taxon>
        <taxon>Hymenobacteraceae</taxon>
        <taxon>Rufibacter</taxon>
    </lineage>
</organism>
<dbReference type="Gene3D" id="1.20.1250.20">
    <property type="entry name" value="MFS general substrate transporter like domains"/>
    <property type="match status" value="2"/>
</dbReference>
<feature type="transmembrane region" description="Helical" evidence="7">
    <location>
        <begin position="155"/>
        <end position="180"/>
    </location>
</feature>
<feature type="transmembrane region" description="Helical" evidence="7">
    <location>
        <begin position="186"/>
        <end position="203"/>
    </location>
</feature>
<evidence type="ECO:0000259" key="8">
    <source>
        <dbReference type="PROSITE" id="PS50850"/>
    </source>
</evidence>
<dbReference type="AlphaFoldDB" id="A0A5M8QKQ4"/>
<comment type="caution">
    <text evidence="9">The sequence shown here is derived from an EMBL/GenBank/DDBJ whole genome shotgun (WGS) entry which is preliminary data.</text>
</comment>
<keyword evidence="3" id="KW-1003">Cell membrane</keyword>
<evidence type="ECO:0000313" key="9">
    <source>
        <dbReference type="EMBL" id="KAA6435564.1"/>
    </source>
</evidence>
<evidence type="ECO:0000256" key="5">
    <source>
        <dbReference type="ARBA" id="ARBA00022989"/>
    </source>
</evidence>
<dbReference type="Proteomes" id="UP000323866">
    <property type="component" value="Unassembled WGS sequence"/>
</dbReference>
<dbReference type="GO" id="GO:0022857">
    <property type="term" value="F:transmembrane transporter activity"/>
    <property type="evidence" value="ECO:0007669"/>
    <property type="project" value="InterPro"/>
</dbReference>
<evidence type="ECO:0000313" key="11">
    <source>
        <dbReference type="Proteomes" id="UP000323866"/>
    </source>
</evidence>
<dbReference type="Pfam" id="PF05977">
    <property type="entry name" value="MFS_3"/>
    <property type="match status" value="1"/>
</dbReference>
<keyword evidence="12" id="KW-1185">Reference proteome</keyword>
<reference evidence="9 11" key="1">
    <citation type="submission" date="2019-07" db="EMBL/GenBank/DDBJ databases">
        <authorList>
            <person name="Qu J.-H."/>
        </authorList>
    </citation>
    <scope>NUCLEOTIDE SEQUENCE [LARGE SCALE GENOMIC DNA]</scope>
    <source>
        <strain evidence="9 11">MDT1-10-3</strain>
    </source>
</reference>
<accession>A0A5M8QKQ4</accession>
<feature type="transmembrane region" description="Helical" evidence="7">
    <location>
        <begin position="361"/>
        <end position="380"/>
    </location>
</feature>
<dbReference type="PROSITE" id="PS50850">
    <property type="entry name" value="MFS"/>
    <property type="match status" value="1"/>
</dbReference>
<feature type="transmembrane region" description="Helical" evidence="7">
    <location>
        <begin position="116"/>
        <end position="134"/>
    </location>
</feature>
<feature type="transmembrane region" description="Helical" evidence="7">
    <location>
        <begin position="270"/>
        <end position="289"/>
    </location>
</feature>
<feature type="transmembrane region" description="Helical" evidence="7">
    <location>
        <begin position="237"/>
        <end position="258"/>
    </location>
</feature>
<dbReference type="RefSeq" id="WP_149097756.1">
    <property type="nucleotide sequence ID" value="NZ_BMMG01000002.1"/>
</dbReference>
<dbReference type="PANTHER" id="PTHR23513">
    <property type="entry name" value="INTEGRAL MEMBRANE EFFLUX PROTEIN-RELATED"/>
    <property type="match status" value="1"/>
</dbReference>
<evidence type="ECO:0000256" key="4">
    <source>
        <dbReference type="ARBA" id="ARBA00022692"/>
    </source>
</evidence>
<feature type="transmembrane region" description="Helical" evidence="7">
    <location>
        <begin position="296"/>
        <end position="315"/>
    </location>
</feature>
<sequence>MEESSLTQKTSRLGGMFRALQYRNYRLFFMGQGVSLIGTWMQQIAMSWLVYRLTDSVFFLGMVSFANQIPSFLLAPFAGVISDRFNRHRVLLFTQFLLLLQAGTLAALVLTHTVTVPYIMALGVFAGVVNAFDMSARQSFVVQLVEKREDLSNAIALNSSMFNMARLVGPSVAGAIIATVGEGLCFLLNALSYFAVLASLLLMRLPRQERQKQDTQVLKSLGEGFTYAFGFAPIRDLLLLIATLSLFGMPFTVLMPVFARDVLGGDAGTLGLLMGASGVGALLGALYLASRKSVLGLGRVIVVASVLFGLGLMAFALSQTMVFSLLGIFVAGLGMILRMASTNTLLQTIVDDDKRGRVMSFYSMAFMGMAPIGSLLAGWVAEQVGVTYTLLGCGFICLLSIIPFVLNLPHTRPLVVPIYQRLGILPEIAQGLQTASTLSSPPEGGKM</sequence>
<evidence type="ECO:0000256" key="7">
    <source>
        <dbReference type="SAM" id="Phobius"/>
    </source>
</evidence>
<feature type="transmembrane region" description="Helical" evidence="7">
    <location>
        <begin position="386"/>
        <end position="406"/>
    </location>
</feature>
<feature type="transmembrane region" description="Helical" evidence="7">
    <location>
        <begin position="27"/>
        <end position="51"/>
    </location>
</feature>
<keyword evidence="4 7" id="KW-0812">Transmembrane</keyword>
<comment type="subcellular location">
    <subcellularLocation>
        <location evidence="1">Cell membrane</location>
        <topology evidence="1">Multi-pass membrane protein</topology>
    </subcellularLocation>
</comment>
<evidence type="ECO:0000313" key="10">
    <source>
        <dbReference type="EMBL" id="MFA1769944.1"/>
    </source>
</evidence>
<dbReference type="Proteomes" id="UP001570846">
    <property type="component" value="Unassembled WGS sequence"/>
</dbReference>
<name>A0A5M8QKQ4_9BACT</name>
<reference evidence="10 12" key="3">
    <citation type="submission" date="2024-08" db="EMBL/GenBank/DDBJ databases">
        <authorList>
            <person name="Wei W."/>
        </authorList>
    </citation>
    <scope>NUCLEOTIDE SEQUENCE [LARGE SCALE GENOMIC DNA]</scope>
    <source>
        <strain evidence="10 12">XU2</strain>
    </source>
</reference>
<dbReference type="InterPro" id="IPR010290">
    <property type="entry name" value="TM_effector"/>
</dbReference>
<dbReference type="GO" id="GO:0005886">
    <property type="term" value="C:plasma membrane"/>
    <property type="evidence" value="ECO:0007669"/>
    <property type="project" value="UniProtKB-SubCell"/>
</dbReference>
<evidence type="ECO:0000313" key="12">
    <source>
        <dbReference type="Proteomes" id="UP001570846"/>
    </source>
</evidence>
<feature type="domain" description="Major facilitator superfamily (MFS) profile" evidence="8">
    <location>
        <begin position="19"/>
        <end position="412"/>
    </location>
</feature>
<dbReference type="OrthoDB" id="9775268at2"/>
<feature type="transmembrane region" description="Helical" evidence="7">
    <location>
        <begin position="57"/>
        <end position="78"/>
    </location>
</feature>
<proteinExistence type="predicted"/>
<keyword evidence="5 7" id="KW-1133">Transmembrane helix</keyword>
<dbReference type="InterPro" id="IPR020846">
    <property type="entry name" value="MFS_dom"/>
</dbReference>
<dbReference type="PANTHER" id="PTHR23513:SF11">
    <property type="entry name" value="STAPHYLOFERRIN A TRANSPORTER"/>
    <property type="match status" value="1"/>
</dbReference>
<dbReference type="InterPro" id="IPR036259">
    <property type="entry name" value="MFS_trans_sf"/>
</dbReference>
<evidence type="ECO:0000256" key="1">
    <source>
        <dbReference type="ARBA" id="ARBA00004651"/>
    </source>
</evidence>
<dbReference type="CDD" id="cd06173">
    <property type="entry name" value="MFS_MefA_like"/>
    <property type="match status" value="1"/>
</dbReference>
<gene>
    <name evidence="10" type="ORF">ACD591_01480</name>
    <name evidence="9" type="ORF">FOE74_06380</name>
</gene>
<dbReference type="EMBL" id="VKKZ01000019">
    <property type="protein sequence ID" value="KAA6435564.1"/>
    <property type="molecule type" value="Genomic_DNA"/>
</dbReference>
<evidence type="ECO:0000256" key="3">
    <source>
        <dbReference type="ARBA" id="ARBA00022475"/>
    </source>
</evidence>
<evidence type="ECO:0000256" key="2">
    <source>
        <dbReference type="ARBA" id="ARBA00022448"/>
    </source>
</evidence>
<reference evidence="9 11" key="2">
    <citation type="submission" date="2019-09" db="EMBL/GenBank/DDBJ databases">
        <title>A bacterium isolated from glacier soil.</title>
        <authorList>
            <person name="Liu Q."/>
        </authorList>
    </citation>
    <scope>NUCLEOTIDE SEQUENCE [LARGE SCALE GENOMIC DNA]</scope>
    <source>
        <strain evidence="9 11">MDT1-10-3</strain>
    </source>
</reference>
<keyword evidence="6 7" id="KW-0472">Membrane</keyword>
<dbReference type="SUPFAM" id="SSF103473">
    <property type="entry name" value="MFS general substrate transporter"/>
    <property type="match status" value="1"/>
</dbReference>
<keyword evidence="2" id="KW-0813">Transport</keyword>
<feature type="transmembrane region" description="Helical" evidence="7">
    <location>
        <begin position="321"/>
        <end position="340"/>
    </location>
</feature>
<dbReference type="EMBL" id="JBGOGF010000001">
    <property type="protein sequence ID" value="MFA1769944.1"/>
    <property type="molecule type" value="Genomic_DNA"/>
</dbReference>
<protein>
    <submittedName>
        <fullName evidence="9">MFS transporter</fullName>
    </submittedName>
</protein>
<evidence type="ECO:0000256" key="6">
    <source>
        <dbReference type="ARBA" id="ARBA00023136"/>
    </source>
</evidence>
<feature type="transmembrane region" description="Helical" evidence="7">
    <location>
        <begin position="90"/>
        <end position="110"/>
    </location>
</feature>